<comment type="caution">
    <text evidence="2">The sequence shown here is derived from an EMBL/GenBank/DDBJ whole genome shotgun (WGS) entry which is preliminary data.</text>
</comment>
<feature type="compositionally biased region" description="Low complexity" evidence="1">
    <location>
        <begin position="60"/>
        <end position="73"/>
    </location>
</feature>
<feature type="region of interest" description="Disordered" evidence="1">
    <location>
        <begin position="22"/>
        <end position="99"/>
    </location>
</feature>
<keyword evidence="3" id="KW-1185">Reference proteome</keyword>
<evidence type="ECO:0000256" key="1">
    <source>
        <dbReference type="SAM" id="MobiDB-lite"/>
    </source>
</evidence>
<feature type="compositionally biased region" description="Polar residues" evidence="1">
    <location>
        <begin position="31"/>
        <end position="43"/>
    </location>
</feature>
<accession>A0ABN9VAA3</accession>
<gene>
    <name evidence="2" type="ORF">PCOR1329_LOCUS55481</name>
</gene>
<dbReference type="Proteomes" id="UP001189429">
    <property type="component" value="Unassembled WGS sequence"/>
</dbReference>
<evidence type="ECO:0000313" key="2">
    <source>
        <dbReference type="EMBL" id="CAK0868979.1"/>
    </source>
</evidence>
<name>A0ABN9VAA3_9DINO</name>
<proteinExistence type="predicted"/>
<organism evidence="2 3">
    <name type="scientific">Prorocentrum cordatum</name>
    <dbReference type="NCBI Taxonomy" id="2364126"/>
    <lineage>
        <taxon>Eukaryota</taxon>
        <taxon>Sar</taxon>
        <taxon>Alveolata</taxon>
        <taxon>Dinophyceae</taxon>
        <taxon>Prorocentrales</taxon>
        <taxon>Prorocentraceae</taxon>
        <taxon>Prorocentrum</taxon>
    </lineage>
</organism>
<dbReference type="EMBL" id="CAUYUJ010016804">
    <property type="protein sequence ID" value="CAK0868979.1"/>
    <property type="molecule type" value="Genomic_DNA"/>
</dbReference>
<reference evidence="2" key="1">
    <citation type="submission" date="2023-10" db="EMBL/GenBank/DDBJ databases">
        <authorList>
            <person name="Chen Y."/>
            <person name="Shah S."/>
            <person name="Dougan E. K."/>
            <person name="Thang M."/>
            <person name="Chan C."/>
        </authorList>
    </citation>
    <scope>NUCLEOTIDE SEQUENCE [LARGE SCALE GENOMIC DNA]</scope>
</reference>
<protein>
    <submittedName>
        <fullName evidence="2">Uncharacterized protein</fullName>
    </submittedName>
</protein>
<evidence type="ECO:0000313" key="3">
    <source>
        <dbReference type="Proteomes" id="UP001189429"/>
    </source>
</evidence>
<sequence>MSSPSSSSLFMFPLLQQPLLRAPAGAEPGGAQTNNANLETQGSWGIGGSESSAECGHTGVSKVSSSRVLSRPSIQRASARSSEDQEVMILTRSKNSRVC</sequence>